<reference key="2">
    <citation type="submission" date="2011-04" db="EMBL/GenBank/DDBJ databases">
        <title>Complete sequence of chromosome of Haliscomenobacter hydrossis DSM 1100.</title>
        <authorList>
            <consortium name="US DOE Joint Genome Institute (JGI-PGF)"/>
            <person name="Lucas S."/>
            <person name="Han J."/>
            <person name="Lapidus A."/>
            <person name="Bruce D."/>
            <person name="Goodwin L."/>
            <person name="Pitluck S."/>
            <person name="Peters L."/>
            <person name="Kyrpides N."/>
            <person name="Mavromatis K."/>
            <person name="Ivanova N."/>
            <person name="Ovchinnikova G."/>
            <person name="Pagani I."/>
            <person name="Daligault H."/>
            <person name="Detter J.C."/>
            <person name="Han C."/>
            <person name="Land M."/>
            <person name="Hauser L."/>
            <person name="Markowitz V."/>
            <person name="Cheng J.-F."/>
            <person name="Hugenholtz P."/>
            <person name="Woyke T."/>
            <person name="Wu D."/>
            <person name="Verbarg S."/>
            <person name="Frueling A."/>
            <person name="Brambilla E."/>
            <person name="Klenk H.-P."/>
            <person name="Eisen J.A."/>
        </authorList>
    </citation>
    <scope>NUCLEOTIDE SEQUENCE</scope>
    <source>
        <strain>DSM 1100</strain>
    </source>
</reference>
<dbReference type="Pfam" id="PF13500">
    <property type="entry name" value="AAA_26"/>
    <property type="match status" value="1"/>
</dbReference>
<dbReference type="Proteomes" id="UP000008461">
    <property type="component" value="Chromosome"/>
</dbReference>
<dbReference type="GO" id="GO:0004141">
    <property type="term" value="F:dethiobiotin synthase activity"/>
    <property type="evidence" value="ECO:0007669"/>
    <property type="project" value="UniProtKB-UniRule"/>
</dbReference>
<keyword evidence="3 9" id="KW-0479">Metal-binding</keyword>
<dbReference type="PIRSF" id="PIRSF006755">
    <property type="entry name" value="DTB_synth"/>
    <property type="match status" value="1"/>
</dbReference>
<evidence type="ECO:0000256" key="3">
    <source>
        <dbReference type="ARBA" id="ARBA00022723"/>
    </source>
</evidence>
<evidence type="ECO:0000256" key="5">
    <source>
        <dbReference type="ARBA" id="ARBA00022756"/>
    </source>
</evidence>
<comment type="subcellular location">
    <subcellularLocation>
        <location evidence="9">Cytoplasm</location>
    </subcellularLocation>
</comment>
<comment type="caution">
    <text evidence="9">Lacks conserved residue(s) required for the propagation of feature annotation.</text>
</comment>
<dbReference type="GO" id="GO:0005524">
    <property type="term" value="F:ATP binding"/>
    <property type="evidence" value="ECO:0007669"/>
    <property type="project" value="UniProtKB-UniRule"/>
</dbReference>
<feature type="binding site" evidence="9">
    <location>
        <position position="100"/>
    </location>
    <ligand>
        <name>Mg(2+)</name>
        <dbReference type="ChEBI" id="CHEBI:18420"/>
    </ligand>
</feature>
<dbReference type="GO" id="GO:0000287">
    <property type="term" value="F:magnesium ion binding"/>
    <property type="evidence" value="ECO:0007669"/>
    <property type="project" value="UniProtKB-UniRule"/>
</dbReference>
<feature type="binding site" evidence="9">
    <location>
        <position position="37"/>
    </location>
    <ligand>
        <name>substrate</name>
    </ligand>
</feature>
<dbReference type="NCBIfam" id="TIGR00347">
    <property type="entry name" value="bioD"/>
    <property type="match status" value="1"/>
</dbReference>
<dbReference type="Gene3D" id="3.40.50.300">
    <property type="entry name" value="P-loop containing nucleotide triphosphate hydrolases"/>
    <property type="match status" value="1"/>
</dbReference>
<dbReference type="eggNOG" id="COG0132">
    <property type="taxonomic scope" value="Bacteria"/>
</dbReference>
<sequence>MKNQFFLSGIGTEIGKTVVAATLVEALHADYWKPIQSGDLDNSDSLKIQRWVSNPLTRIHPERFRLNTPLSPHASAAIDGVEIKIQDFQLPDTTRPLIVEGAGGLMVPLNHQETMLDLIQHLNLPVILVSRHYLGSINHTLLSLEVLRSRGIELAGLLYNGAENVASEQAIEELSGIKVLGRVGEMGEISAEAIAREAAVLRELLRI</sequence>
<dbReference type="SUPFAM" id="SSF52540">
    <property type="entry name" value="P-loop containing nucleoside triphosphate hydrolases"/>
    <property type="match status" value="1"/>
</dbReference>
<dbReference type="HAMAP" id="MF_00336">
    <property type="entry name" value="BioD"/>
    <property type="match status" value="1"/>
</dbReference>
<evidence type="ECO:0000256" key="6">
    <source>
        <dbReference type="ARBA" id="ARBA00022840"/>
    </source>
</evidence>
<feature type="active site" evidence="9">
    <location>
        <position position="33"/>
    </location>
</feature>
<comment type="pathway">
    <text evidence="9">Cofactor biosynthesis; biotin biosynthesis; biotin from 7,8-diaminononanoate: step 1/2.</text>
</comment>
<comment type="similarity">
    <text evidence="9">Belongs to the dethiobiotin synthetase family.</text>
</comment>
<evidence type="ECO:0000256" key="8">
    <source>
        <dbReference type="ARBA" id="ARBA00047386"/>
    </source>
</evidence>
<evidence type="ECO:0000313" key="10">
    <source>
        <dbReference type="EMBL" id="AEE53054.1"/>
    </source>
</evidence>
<organism evidence="10 11">
    <name type="scientific">Haliscomenobacter hydrossis (strain ATCC 27775 / DSM 1100 / LMG 10767 / O)</name>
    <dbReference type="NCBI Taxonomy" id="760192"/>
    <lineage>
        <taxon>Bacteria</taxon>
        <taxon>Pseudomonadati</taxon>
        <taxon>Bacteroidota</taxon>
        <taxon>Saprospiria</taxon>
        <taxon>Saprospirales</taxon>
        <taxon>Haliscomenobacteraceae</taxon>
        <taxon>Haliscomenobacter</taxon>
    </lineage>
</organism>
<dbReference type="UniPathway" id="UPA00078">
    <property type="reaction ID" value="UER00161"/>
</dbReference>
<comment type="subunit">
    <text evidence="9">Homodimer.</text>
</comment>
<dbReference type="GO" id="GO:0005829">
    <property type="term" value="C:cytosol"/>
    <property type="evidence" value="ECO:0007669"/>
    <property type="project" value="TreeGrafter"/>
</dbReference>
<gene>
    <name evidence="9" type="primary">bioD</name>
    <name evidence="10" type="ordered locus">Halhy_5228</name>
</gene>
<dbReference type="InterPro" id="IPR027417">
    <property type="entry name" value="P-loop_NTPase"/>
</dbReference>
<evidence type="ECO:0000256" key="1">
    <source>
        <dbReference type="ARBA" id="ARBA00022490"/>
    </source>
</evidence>
<evidence type="ECO:0000256" key="2">
    <source>
        <dbReference type="ARBA" id="ARBA00022598"/>
    </source>
</evidence>
<accession>F4L5Z4</accession>
<protein>
    <recommendedName>
        <fullName evidence="9">ATP-dependent dethiobiotin synthetase BioD</fullName>
        <ecNumber evidence="9">6.3.3.3</ecNumber>
    </recommendedName>
    <alternativeName>
        <fullName evidence="9">DTB synthetase</fullName>
        <shortName evidence="9">DTBS</shortName>
    </alternativeName>
    <alternativeName>
        <fullName evidence="9">Dethiobiotin synthase</fullName>
    </alternativeName>
</protein>
<comment type="function">
    <text evidence="9">Catalyzes a mechanistically unusual reaction, the ATP-dependent insertion of CO2 between the N7 and N8 nitrogen atoms of 7,8-diaminopelargonic acid (DAPA, also called 7,8-diammoniononanoate) to form a ureido ring.</text>
</comment>
<keyword evidence="7 9" id="KW-0460">Magnesium</keyword>
<dbReference type="GO" id="GO:0009102">
    <property type="term" value="P:biotin biosynthetic process"/>
    <property type="evidence" value="ECO:0007669"/>
    <property type="project" value="UniProtKB-UniRule"/>
</dbReference>
<keyword evidence="6 9" id="KW-0067">ATP-binding</keyword>
<evidence type="ECO:0000313" key="11">
    <source>
        <dbReference type="Proteomes" id="UP000008461"/>
    </source>
</evidence>
<feature type="binding site" evidence="9">
    <location>
        <begin position="13"/>
        <end position="18"/>
    </location>
    <ligand>
        <name>ATP</name>
        <dbReference type="ChEBI" id="CHEBI:30616"/>
    </ligand>
</feature>
<feature type="binding site" evidence="9">
    <location>
        <position position="44"/>
    </location>
    <ligand>
        <name>Mg(2+)</name>
        <dbReference type="ChEBI" id="CHEBI:18420"/>
    </ligand>
</feature>
<reference evidence="10 11" key="1">
    <citation type="journal article" date="2011" name="Stand. Genomic Sci.">
        <title>Complete genome sequence of Haliscomenobacter hydrossis type strain (O).</title>
        <authorList>
            <consortium name="US DOE Joint Genome Institute (JGI-PGF)"/>
            <person name="Daligault H."/>
            <person name="Lapidus A."/>
            <person name="Zeytun A."/>
            <person name="Nolan M."/>
            <person name="Lucas S."/>
            <person name="Del Rio T.G."/>
            <person name="Tice H."/>
            <person name="Cheng J.F."/>
            <person name="Tapia R."/>
            <person name="Han C."/>
            <person name="Goodwin L."/>
            <person name="Pitluck S."/>
            <person name="Liolios K."/>
            <person name="Pagani I."/>
            <person name="Ivanova N."/>
            <person name="Huntemann M."/>
            <person name="Mavromatis K."/>
            <person name="Mikhailova N."/>
            <person name="Pati A."/>
            <person name="Chen A."/>
            <person name="Palaniappan K."/>
            <person name="Land M."/>
            <person name="Hauser L."/>
            <person name="Brambilla E.M."/>
            <person name="Rohde M."/>
            <person name="Verbarg S."/>
            <person name="Goker M."/>
            <person name="Bristow J."/>
            <person name="Eisen J.A."/>
            <person name="Markowitz V."/>
            <person name="Hugenholtz P."/>
            <person name="Kyrpides N.C."/>
            <person name="Klenk H.P."/>
            <person name="Woyke T."/>
        </authorList>
    </citation>
    <scope>NUCLEOTIDE SEQUENCE [LARGE SCALE GENOMIC DNA]</scope>
    <source>
        <strain evidence="11">ATCC 27775 / DSM 1100 / LMG 10767 / O</strain>
    </source>
</reference>
<dbReference type="EMBL" id="CP002691">
    <property type="protein sequence ID" value="AEE53054.1"/>
    <property type="molecule type" value="Genomic_DNA"/>
</dbReference>
<dbReference type="AlphaFoldDB" id="F4L5Z4"/>
<comment type="catalytic activity">
    <reaction evidence="9">
        <text>(7R,8S)-7,8-diammoniononanoate + CO2 + ATP = (4R,5S)-dethiobiotin + ADP + phosphate + 3 H(+)</text>
        <dbReference type="Rhea" id="RHEA:15805"/>
        <dbReference type="ChEBI" id="CHEBI:15378"/>
        <dbReference type="ChEBI" id="CHEBI:16526"/>
        <dbReference type="ChEBI" id="CHEBI:30616"/>
        <dbReference type="ChEBI" id="CHEBI:43474"/>
        <dbReference type="ChEBI" id="CHEBI:149469"/>
        <dbReference type="ChEBI" id="CHEBI:149473"/>
        <dbReference type="ChEBI" id="CHEBI:456216"/>
        <dbReference type="EC" id="6.3.3.3"/>
    </reaction>
</comment>
<dbReference type="CDD" id="cd03109">
    <property type="entry name" value="DTBS"/>
    <property type="match status" value="1"/>
</dbReference>
<feature type="binding site" evidence="9">
    <location>
        <begin position="100"/>
        <end position="103"/>
    </location>
    <ligand>
        <name>ATP</name>
        <dbReference type="ChEBI" id="CHEBI:30616"/>
    </ligand>
</feature>
<feature type="binding site" evidence="9">
    <location>
        <position position="44"/>
    </location>
    <ligand>
        <name>ATP</name>
        <dbReference type="ChEBI" id="CHEBI:30616"/>
    </ligand>
</feature>
<dbReference type="STRING" id="760192.Halhy_5228"/>
<dbReference type="PANTHER" id="PTHR43210:SF2">
    <property type="entry name" value="ATP-DEPENDENT DETHIOBIOTIN SYNTHETASE BIOD 2"/>
    <property type="match status" value="1"/>
</dbReference>
<comment type="cofactor">
    <cofactor evidence="9">
        <name>Mg(2+)</name>
        <dbReference type="ChEBI" id="CHEBI:18420"/>
    </cofactor>
</comment>
<dbReference type="InterPro" id="IPR004472">
    <property type="entry name" value="DTB_synth_BioD"/>
</dbReference>
<keyword evidence="11" id="KW-1185">Reference proteome</keyword>
<dbReference type="OrthoDB" id="9802097at2"/>
<comment type="catalytic activity">
    <reaction evidence="8">
        <text>(7R,8S)-8-amino-7-(carboxyamino)nonanoate + ATP = (4R,5S)-dethiobiotin + ADP + phosphate + H(+)</text>
        <dbReference type="Rhea" id="RHEA:63684"/>
        <dbReference type="ChEBI" id="CHEBI:15378"/>
        <dbReference type="ChEBI" id="CHEBI:30616"/>
        <dbReference type="ChEBI" id="CHEBI:43474"/>
        <dbReference type="ChEBI" id="CHEBI:149470"/>
        <dbReference type="ChEBI" id="CHEBI:149473"/>
        <dbReference type="ChEBI" id="CHEBI:456216"/>
    </reaction>
</comment>
<keyword evidence="2 9" id="KW-0436">Ligase</keyword>
<evidence type="ECO:0000256" key="4">
    <source>
        <dbReference type="ARBA" id="ARBA00022741"/>
    </source>
</evidence>
<keyword evidence="5 9" id="KW-0093">Biotin biosynthesis</keyword>
<keyword evidence="4 9" id="KW-0547">Nucleotide-binding</keyword>
<evidence type="ECO:0000256" key="7">
    <source>
        <dbReference type="ARBA" id="ARBA00022842"/>
    </source>
</evidence>
<keyword evidence="1 9" id="KW-0963">Cytoplasm</keyword>
<proteinExistence type="inferred from homology"/>
<dbReference type="HOGENOM" id="CLU_072551_2_0_10"/>
<dbReference type="RefSeq" id="WP_013767589.1">
    <property type="nucleotide sequence ID" value="NC_015510.1"/>
</dbReference>
<dbReference type="PANTHER" id="PTHR43210">
    <property type="entry name" value="DETHIOBIOTIN SYNTHETASE"/>
    <property type="match status" value="1"/>
</dbReference>
<evidence type="ECO:0000256" key="9">
    <source>
        <dbReference type="HAMAP-Rule" id="MF_00336"/>
    </source>
</evidence>
<feature type="binding site" evidence="9">
    <location>
        <position position="17"/>
    </location>
    <ligand>
        <name>Mg(2+)</name>
        <dbReference type="ChEBI" id="CHEBI:18420"/>
    </ligand>
</feature>
<dbReference type="EC" id="6.3.3.3" evidence="9"/>
<dbReference type="KEGG" id="hhy:Halhy_5228"/>
<name>F4L5Z4_HALH1</name>